<organism evidence="1 2">
    <name type="scientific">Burkholderia sola</name>
    <dbReference type="NCBI Taxonomy" id="2843302"/>
    <lineage>
        <taxon>Bacteria</taxon>
        <taxon>Pseudomonadati</taxon>
        <taxon>Pseudomonadota</taxon>
        <taxon>Betaproteobacteria</taxon>
        <taxon>Burkholderiales</taxon>
        <taxon>Burkholderiaceae</taxon>
        <taxon>Burkholderia</taxon>
        <taxon>Burkholderia cepacia complex</taxon>
    </lineage>
</organism>
<comment type="caution">
    <text evidence="1">The sequence shown here is derived from an EMBL/GenBank/DDBJ whole genome shotgun (WGS) entry which is preliminary data.</text>
</comment>
<keyword evidence="2" id="KW-1185">Reference proteome</keyword>
<accession>A0ABV2C8Q0</accession>
<proteinExistence type="predicted"/>
<name>A0ABV2C8Q0_9BURK</name>
<dbReference type="EMBL" id="JBEWCH010000008">
    <property type="protein sequence ID" value="MET1475480.1"/>
    <property type="molecule type" value="Genomic_DNA"/>
</dbReference>
<evidence type="ECO:0000313" key="1">
    <source>
        <dbReference type="EMBL" id="MET1475480.1"/>
    </source>
</evidence>
<evidence type="ECO:0000313" key="2">
    <source>
        <dbReference type="Proteomes" id="UP001548587"/>
    </source>
</evidence>
<dbReference type="RefSeq" id="WP_209925841.1">
    <property type="nucleotide sequence ID" value="NZ_JBEWCH010000008.1"/>
</dbReference>
<sequence length="125" mass="13913">MNRQDDFVSLWLLWPFCGGSHWRWSCSRTARTVRPRSCRGPFQDGARSELVPGFSGRPCDAQRLHDAAAKATILPFIDGLRDRFRTTVGERGLKLPVASVSVSRARAMYGSTDKVVLLGHARVLA</sequence>
<dbReference type="Proteomes" id="UP001548587">
    <property type="component" value="Unassembled WGS sequence"/>
</dbReference>
<protein>
    <submittedName>
        <fullName evidence="1">Uncharacterized protein</fullName>
    </submittedName>
</protein>
<gene>
    <name evidence="1" type="ORF">ABXL37_14570</name>
</gene>
<reference evidence="1 2" key="1">
    <citation type="submission" date="2024-06" db="EMBL/GenBank/DDBJ databases">
        <title>Burkholderia sola in Mexico.</title>
        <authorList>
            <person name="Estrada P."/>
        </authorList>
    </citation>
    <scope>NUCLEOTIDE SEQUENCE [LARGE SCALE GENOMIC DNA]</scope>
    <source>
        <strain evidence="1 2">CpTa8-5</strain>
    </source>
</reference>